<proteinExistence type="predicted"/>
<gene>
    <name evidence="2" type="ORF">M5K25_000867</name>
</gene>
<feature type="transmembrane region" description="Helical" evidence="1">
    <location>
        <begin position="6"/>
        <end position="26"/>
    </location>
</feature>
<sequence>MELFHIYSVIFFQLLLLSFCLVFEFFSINCNALVQCLQTESSMLLQLKRGFTSGMIDPSIVNLTSLRALDFANNQFHGDLEFEFIKDLKNLIALDLSNSNRALKNRRYMVILGILFGVGFGGLMAIVVVLDVMSWDRSIRRSRRPIDG</sequence>
<accession>A0ABD0W9U2</accession>
<dbReference type="InterPro" id="IPR032675">
    <property type="entry name" value="LRR_dom_sf"/>
</dbReference>
<dbReference type="AlphaFoldDB" id="A0ABD0W9U2"/>
<feature type="transmembrane region" description="Helical" evidence="1">
    <location>
        <begin position="108"/>
        <end position="130"/>
    </location>
</feature>
<keyword evidence="3" id="KW-1185">Reference proteome</keyword>
<protein>
    <submittedName>
        <fullName evidence="2">Uncharacterized protein</fullName>
    </submittedName>
</protein>
<comment type="caution">
    <text evidence="2">The sequence shown here is derived from an EMBL/GenBank/DDBJ whole genome shotgun (WGS) entry which is preliminary data.</text>
</comment>
<dbReference type="EMBL" id="JANQDX010000001">
    <property type="protein sequence ID" value="KAL0928932.1"/>
    <property type="molecule type" value="Genomic_DNA"/>
</dbReference>
<name>A0ABD0W9U2_DENTH</name>
<keyword evidence="1" id="KW-0472">Membrane</keyword>
<evidence type="ECO:0000313" key="2">
    <source>
        <dbReference type="EMBL" id="KAL0928932.1"/>
    </source>
</evidence>
<evidence type="ECO:0000256" key="1">
    <source>
        <dbReference type="SAM" id="Phobius"/>
    </source>
</evidence>
<dbReference type="SUPFAM" id="SSF52058">
    <property type="entry name" value="L domain-like"/>
    <property type="match status" value="1"/>
</dbReference>
<dbReference type="Proteomes" id="UP001552299">
    <property type="component" value="Unassembled WGS sequence"/>
</dbReference>
<reference evidence="2 3" key="1">
    <citation type="journal article" date="2024" name="Plant Biotechnol. J.">
        <title>Dendrobium thyrsiflorum genome and its molecular insights into genes involved in important horticultural traits.</title>
        <authorList>
            <person name="Chen B."/>
            <person name="Wang J.Y."/>
            <person name="Zheng P.J."/>
            <person name="Li K.L."/>
            <person name="Liang Y.M."/>
            <person name="Chen X.F."/>
            <person name="Zhang C."/>
            <person name="Zhao X."/>
            <person name="He X."/>
            <person name="Zhang G.Q."/>
            <person name="Liu Z.J."/>
            <person name="Xu Q."/>
        </authorList>
    </citation>
    <scope>NUCLEOTIDE SEQUENCE [LARGE SCALE GENOMIC DNA]</scope>
    <source>
        <strain evidence="2">GZMU011</strain>
    </source>
</reference>
<keyword evidence="1" id="KW-0812">Transmembrane</keyword>
<evidence type="ECO:0000313" key="3">
    <source>
        <dbReference type="Proteomes" id="UP001552299"/>
    </source>
</evidence>
<keyword evidence="1" id="KW-1133">Transmembrane helix</keyword>
<dbReference type="Gene3D" id="3.80.10.10">
    <property type="entry name" value="Ribonuclease Inhibitor"/>
    <property type="match status" value="1"/>
</dbReference>
<organism evidence="2 3">
    <name type="scientific">Dendrobium thyrsiflorum</name>
    <name type="common">Pinecone-like raceme dendrobium</name>
    <name type="synonym">Orchid</name>
    <dbReference type="NCBI Taxonomy" id="117978"/>
    <lineage>
        <taxon>Eukaryota</taxon>
        <taxon>Viridiplantae</taxon>
        <taxon>Streptophyta</taxon>
        <taxon>Embryophyta</taxon>
        <taxon>Tracheophyta</taxon>
        <taxon>Spermatophyta</taxon>
        <taxon>Magnoliopsida</taxon>
        <taxon>Liliopsida</taxon>
        <taxon>Asparagales</taxon>
        <taxon>Orchidaceae</taxon>
        <taxon>Epidendroideae</taxon>
        <taxon>Malaxideae</taxon>
        <taxon>Dendrobiinae</taxon>
        <taxon>Dendrobium</taxon>
    </lineage>
</organism>